<feature type="domain" description="Glycosyl transferase family 1" evidence="3">
    <location>
        <begin position="181"/>
        <end position="318"/>
    </location>
</feature>
<dbReference type="Proteomes" id="UP001220064">
    <property type="component" value="Chromosome"/>
</dbReference>
<keyword evidence="6" id="KW-1185">Reference proteome</keyword>
<dbReference type="PANTHER" id="PTHR12526:SF595">
    <property type="entry name" value="BLL5217 PROTEIN"/>
    <property type="match status" value="1"/>
</dbReference>
<name>A0ABY7U9I9_9CORY</name>
<dbReference type="RefSeq" id="WP_022863501.1">
    <property type="nucleotide sequence ID" value="NZ_ATVG01000011.1"/>
</dbReference>
<proteinExistence type="predicted"/>
<evidence type="ECO:0000259" key="4">
    <source>
        <dbReference type="Pfam" id="PF13439"/>
    </source>
</evidence>
<keyword evidence="2 5" id="KW-0808">Transferase</keyword>
<keyword evidence="1 5" id="KW-0328">Glycosyltransferase</keyword>
<dbReference type="GO" id="GO:0043750">
    <property type="term" value="F:phosphatidylinositol alpha-mannosyltransferase activity"/>
    <property type="evidence" value="ECO:0007669"/>
    <property type="project" value="UniProtKB-EC"/>
</dbReference>
<accession>A0ABY7U9I9</accession>
<dbReference type="EMBL" id="CP063189">
    <property type="protein sequence ID" value="WCZ33364.1"/>
    <property type="molecule type" value="Genomic_DNA"/>
</dbReference>
<dbReference type="InterPro" id="IPR001296">
    <property type="entry name" value="Glyco_trans_1"/>
</dbReference>
<evidence type="ECO:0000256" key="2">
    <source>
        <dbReference type="ARBA" id="ARBA00022679"/>
    </source>
</evidence>
<protein>
    <submittedName>
        <fullName evidence="5">GDP-mannose-dependent alpha-(1-2)-phosphatidylinositol mannosyltransferase</fullName>
        <ecNumber evidence="5">2.4.1.345</ecNumber>
    </submittedName>
</protein>
<dbReference type="Pfam" id="PF13439">
    <property type="entry name" value="Glyco_transf_4"/>
    <property type="match status" value="1"/>
</dbReference>
<sequence length="345" mass="37532">MKIAVIAPSRFPIAEPYAGGLEAFCAMLTRGLRRRGHHVDLYATRGSAGHVREWEFPGVDWTGYEDQETDHTYPPGQRELEDAAFARLREHLLDCDYDVVHNNSLHPGLFPTAADPRRLPMLTTFHCPGFVEVQSALDAGPYTAVSDITARSWDLPTPARIIPNGVDTERFRPGPGGKGAIWFGRLTRDKAPHLGIDAARRVGLPLTLIGRVGDAAYYRAEIAPRLGGDITHREHVPQEELAEEIGQHDVALVTPVWEEPFGMVTIEAMACGTPVAATPRGALPGLVGPAPSAVAADCTPEALAAAVREALSFPRAEVADYARAHHSIDAMLAAYEEEYRKVASR</sequence>
<organism evidence="5 6">
    <name type="scientific">Corynebacterium massiliense DSM 45435</name>
    <dbReference type="NCBI Taxonomy" id="1121364"/>
    <lineage>
        <taxon>Bacteria</taxon>
        <taxon>Bacillati</taxon>
        <taxon>Actinomycetota</taxon>
        <taxon>Actinomycetes</taxon>
        <taxon>Mycobacteriales</taxon>
        <taxon>Corynebacteriaceae</taxon>
        <taxon>Corynebacterium</taxon>
    </lineage>
</organism>
<evidence type="ECO:0000313" key="5">
    <source>
        <dbReference type="EMBL" id="WCZ33364.1"/>
    </source>
</evidence>
<evidence type="ECO:0000313" key="6">
    <source>
        <dbReference type="Proteomes" id="UP001220064"/>
    </source>
</evidence>
<evidence type="ECO:0000259" key="3">
    <source>
        <dbReference type="Pfam" id="PF00534"/>
    </source>
</evidence>
<dbReference type="Pfam" id="PF00534">
    <property type="entry name" value="Glycos_transf_1"/>
    <property type="match status" value="1"/>
</dbReference>
<reference evidence="5 6" key="1">
    <citation type="submission" date="2020-10" db="EMBL/GenBank/DDBJ databases">
        <title>Complete genome sequence of Corynebacterium massiliense DSM 45435, type strain of Corynebacterium massiliense.</title>
        <authorList>
            <person name="Busche T."/>
            <person name="Kalinowski J."/>
            <person name="Ruckert C."/>
        </authorList>
    </citation>
    <scope>NUCLEOTIDE SEQUENCE [LARGE SCALE GENOMIC DNA]</scope>
    <source>
        <strain evidence="5 6">DSM 45435</strain>
    </source>
</reference>
<dbReference type="Gene3D" id="3.40.50.2000">
    <property type="entry name" value="Glycogen Phosphorylase B"/>
    <property type="match status" value="2"/>
</dbReference>
<feature type="domain" description="Glycosyltransferase subfamily 4-like N-terminal" evidence="4">
    <location>
        <begin position="19"/>
        <end position="170"/>
    </location>
</feature>
<dbReference type="InterPro" id="IPR028098">
    <property type="entry name" value="Glyco_trans_4-like_N"/>
</dbReference>
<evidence type="ECO:0000256" key="1">
    <source>
        <dbReference type="ARBA" id="ARBA00022676"/>
    </source>
</evidence>
<dbReference type="SUPFAM" id="SSF53756">
    <property type="entry name" value="UDP-Glycosyltransferase/glycogen phosphorylase"/>
    <property type="match status" value="1"/>
</dbReference>
<dbReference type="EC" id="2.4.1.345" evidence="5"/>
<dbReference type="PANTHER" id="PTHR12526">
    <property type="entry name" value="GLYCOSYLTRANSFERASE"/>
    <property type="match status" value="1"/>
</dbReference>
<gene>
    <name evidence="5" type="primary">pimA2</name>
    <name evidence="5" type="ORF">CMASS_09765</name>
</gene>